<dbReference type="RefSeq" id="WP_155323691.1">
    <property type="nucleotide sequence ID" value="NZ_AP021876.1"/>
</dbReference>
<dbReference type="CDD" id="cd24035">
    <property type="entry name" value="ASKHA_NBD_O66634-like_rpt2"/>
    <property type="match status" value="1"/>
</dbReference>
<comment type="cofactor">
    <cofactor evidence="1">
        <name>[4Fe-4S] cluster</name>
        <dbReference type="ChEBI" id="CHEBI:49883"/>
    </cofactor>
</comment>
<feature type="domain" description="ATPase BadF/BadG/BcrA/BcrD type" evidence="6">
    <location>
        <begin position="335"/>
        <end position="591"/>
    </location>
</feature>
<feature type="region of interest" description="Disordered" evidence="5">
    <location>
        <begin position="1"/>
        <end position="25"/>
    </location>
</feature>
<dbReference type="GO" id="GO:0046872">
    <property type="term" value="F:metal ion binding"/>
    <property type="evidence" value="ECO:0007669"/>
    <property type="project" value="UniProtKB-KW"/>
</dbReference>
<evidence type="ECO:0000259" key="6">
    <source>
        <dbReference type="Pfam" id="PF01869"/>
    </source>
</evidence>
<dbReference type="InterPro" id="IPR002731">
    <property type="entry name" value="ATPase_BadF"/>
</dbReference>
<feature type="region of interest" description="Disordered" evidence="5">
    <location>
        <begin position="680"/>
        <end position="699"/>
    </location>
</feature>
<keyword evidence="4" id="KW-0411">Iron-sulfur</keyword>
<feature type="compositionally biased region" description="Polar residues" evidence="5">
    <location>
        <begin position="1037"/>
        <end position="1051"/>
    </location>
</feature>
<name>A0A5K7ZTE8_9BACT</name>
<dbReference type="Proteomes" id="UP000425960">
    <property type="component" value="Chromosome"/>
</dbReference>
<dbReference type="PANTHER" id="PTHR32329:SF7">
    <property type="entry name" value="ACTIVATOR OF 2-HYDROXYACYL-COA-HYDRATASE"/>
    <property type="match status" value="1"/>
</dbReference>
<organism evidence="8 9">
    <name type="scientific">Desulfosarcina ovata subsp. sediminis</name>
    <dbReference type="NCBI Taxonomy" id="885957"/>
    <lineage>
        <taxon>Bacteria</taxon>
        <taxon>Pseudomonadati</taxon>
        <taxon>Thermodesulfobacteriota</taxon>
        <taxon>Desulfobacteria</taxon>
        <taxon>Desulfobacterales</taxon>
        <taxon>Desulfosarcinaceae</taxon>
        <taxon>Desulfosarcina</taxon>
    </lineage>
</organism>
<evidence type="ECO:0000256" key="3">
    <source>
        <dbReference type="ARBA" id="ARBA00023004"/>
    </source>
</evidence>
<feature type="domain" description="DUF2229" evidence="7">
    <location>
        <begin position="700"/>
        <end position="922"/>
    </location>
</feature>
<keyword evidence="2" id="KW-0479">Metal-binding</keyword>
<dbReference type="Gene3D" id="3.30.420.40">
    <property type="match status" value="4"/>
</dbReference>
<dbReference type="Pfam" id="PF09989">
    <property type="entry name" value="DUF2229"/>
    <property type="match status" value="1"/>
</dbReference>
<dbReference type="InterPro" id="IPR008275">
    <property type="entry name" value="CoA_E_activase_dom"/>
</dbReference>
<proteinExistence type="predicted"/>
<dbReference type="PANTHER" id="PTHR32329">
    <property type="entry name" value="BIFUNCTIONAL PROTEIN [INCLUDES 2-HYDROXYACYL-COA DEHYDRATASE (N-TER) AND ITS ACTIVATOR DOMAIN (C_TERM)-RELATED"/>
    <property type="match status" value="1"/>
</dbReference>
<dbReference type="EMBL" id="AP021876">
    <property type="protein sequence ID" value="BBO83501.1"/>
    <property type="molecule type" value="Genomic_DNA"/>
</dbReference>
<evidence type="ECO:0000259" key="7">
    <source>
        <dbReference type="Pfam" id="PF09989"/>
    </source>
</evidence>
<feature type="region of interest" description="Disordered" evidence="5">
    <location>
        <begin position="1016"/>
        <end position="1052"/>
    </location>
</feature>
<dbReference type="InterPro" id="IPR043129">
    <property type="entry name" value="ATPase_NBD"/>
</dbReference>
<dbReference type="SUPFAM" id="SSF53067">
    <property type="entry name" value="Actin-like ATPase domain"/>
    <property type="match status" value="2"/>
</dbReference>
<sequence length="1482" mass="160954">MYDPSIIGNRDGFHAAPETPSPKPARLVRTTSMGVCLGASTVSVVWIARPGGGSSAGIQVLRHGCYPHEGDPRRTLLKVFGDFDPAACDRLAVTGRRLRESVRLSSISEPEAAHYAYHHLKPDGIECPAIVSAGGETFMAYILDASGSIVNVVTGNKCASGTGEFFLQQLRRMDVSLADAEQWSRDETPYPLSGRCSVFCKSDCTHATNKGIPRSRVAAGLCRMMAQKILDLLRKVPRRHIMLVGGTARNRMMVAHLQRHIDRLIVPDEAPYFEALGAAIWALEHPTQQFSGAASLFVETAARFERLKPLGAFSGQVTFKTMDRDAARAGDRCIVGLDVGSTTTKAVLLRQADKALLASIYLRTNGDPVSAARACYAAILQQLRLTADPGEVSIVGLGVCGSGRQIAGLHAGTEAVINEIVAHATAAVHFDPSVETIFEIGGQDAKYTHITAGVASDYAMNEACSAGTGSFLEESARETLGIAMADIAEVALKGSAPPNFNDQCAAFIASDIKTAIHEDISRESIVAGLVYSICMNYANRVKGNRPMGQRIFMQGGVCYNRAVPMAMAALVGRAIVVPPEPGLMGAFGVALEVDARLADGRLTPFRYDLHTLENRQATYGRRFICRGGRSGCDRGCEISVVHVEGRRIPFGGACNRYYNLHRRIRVDVDALDRVKQRQAIFRQSDRPPRPESSPDHPGPTVGINRSFLFHTYFPLYAAFFNGLGADVRVPDRPSVQGIAQRGAAFCYPAELAHGYFHRLIDADTPPDFLFLPHFKAMPAQGGAPHAVLCPFVQGEPYFLQTTFRHQLKQAGIDHQRVLSPVLDIAAGLDGAREPLVASARKMGFSARRARQAFDHAVAIQDRCTERNRRIGQQTLDELADDPRRIAVVIFGRPYNAWTDDANMGIPRKLASRGIRVLPLDSLPLAGWPAKRHMYWGMGQRILQAARWVAAHPQMFGAFITNFSCGPDAFIVGYFRDIMGAKPSLTLELDSHTADAGLETRIEAFLDVVATWRHLQSRGSRPAKSTTPSDLPFRPARCQSQNGQPGVTTSDGNWLPMTDPRVHLLFPSMGRIASEALAAAFAGEGIRSTAAPPADAAVLKKGRANTSCKECLPLQLTTGSLLTHLEANRPPGDVLVYFMATGGGPCRFGQYRIFMEDLIRRRQIGNVALFSLDSTDGYGGVSRRVHRRGWQSVVISDVMEDIRSMLLTNAAQPDQARQCFETQWTGLVQALASGHASTVHRQLDETAGQLRAIALRQPVASVPVIALVGEIFVRRDGISRQFITERLAQMGFACVCAPVAEWLYYTDWLVATGRSSRGRPGWLEKLGLRVKRRAMAAAELDIHQRLARSGLVHSPVVDLPDVIRHAQPHLDPDHHGEAILTVGSALKEVATRACGVIAIGPFGCMPNRLAESILSEVMTPADKLAAANGSRLHEILTGMGSLPFLAIESDGSPFPQIITAKLEAFCLQAGRLHARMRGASPGD</sequence>
<feature type="compositionally biased region" description="Basic and acidic residues" evidence="5">
    <location>
        <begin position="683"/>
        <end position="694"/>
    </location>
</feature>
<feature type="domain" description="ATPase BadF/BadG/BcrA/BcrD type" evidence="6">
    <location>
        <begin position="113"/>
        <end position="282"/>
    </location>
</feature>
<accession>A0A5K7ZTE8</accession>
<evidence type="ECO:0000313" key="9">
    <source>
        <dbReference type="Proteomes" id="UP000425960"/>
    </source>
</evidence>
<dbReference type="CDD" id="cd24034">
    <property type="entry name" value="ASKHA_NBD_O66634-like_rpt1"/>
    <property type="match status" value="1"/>
</dbReference>
<dbReference type="InterPro" id="IPR051805">
    <property type="entry name" value="Dehydratase_Activator_Redct"/>
</dbReference>
<keyword evidence="3" id="KW-0408">Iron</keyword>
<reference evidence="8 9" key="1">
    <citation type="submission" date="2019-11" db="EMBL/GenBank/DDBJ databases">
        <title>Comparative genomics of hydrocarbon-degrading Desulfosarcina strains.</title>
        <authorList>
            <person name="Watanabe M."/>
            <person name="Kojima H."/>
            <person name="Fukui M."/>
        </authorList>
    </citation>
    <scope>NUCLEOTIDE SEQUENCE [LARGE SCALE GENOMIC DNA]</scope>
    <source>
        <strain evidence="8 9">28bB2T</strain>
    </source>
</reference>
<evidence type="ECO:0000256" key="1">
    <source>
        <dbReference type="ARBA" id="ARBA00001966"/>
    </source>
</evidence>
<protein>
    <submittedName>
        <fullName evidence="8">2-hydroxyglutaryl-CoA dehydratase</fullName>
    </submittedName>
</protein>
<dbReference type="GO" id="GO:0051536">
    <property type="term" value="F:iron-sulfur cluster binding"/>
    <property type="evidence" value="ECO:0007669"/>
    <property type="project" value="UniProtKB-KW"/>
</dbReference>
<gene>
    <name evidence="8" type="ORF">DSCO28_40670</name>
</gene>
<dbReference type="NCBIfam" id="TIGR00241">
    <property type="entry name" value="CoA_E_activ"/>
    <property type="match status" value="1"/>
</dbReference>
<evidence type="ECO:0000313" key="8">
    <source>
        <dbReference type="EMBL" id="BBO83501.1"/>
    </source>
</evidence>
<evidence type="ECO:0000256" key="5">
    <source>
        <dbReference type="SAM" id="MobiDB-lite"/>
    </source>
</evidence>
<dbReference type="KEGG" id="dov:DSCO28_40670"/>
<evidence type="ECO:0000256" key="4">
    <source>
        <dbReference type="ARBA" id="ARBA00023014"/>
    </source>
</evidence>
<feature type="compositionally biased region" description="Polar residues" evidence="5">
    <location>
        <begin position="1016"/>
        <end position="1028"/>
    </location>
</feature>
<dbReference type="Pfam" id="PF01869">
    <property type="entry name" value="BcrAD_BadFG"/>
    <property type="match status" value="2"/>
</dbReference>
<evidence type="ECO:0000256" key="2">
    <source>
        <dbReference type="ARBA" id="ARBA00022723"/>
    </source>
</evidence>
<dbReference type="InterPro" id="IPR018709">
    <property type="entry name" value="CoA_activase_DUF2229"/>
</dbReference>